<evidence type="ECO:0000313" key="1">
    <source>
        <dbReference type="EMBL" id="TCV13661.1"/>
    </source>
</evidence>
<proteinExistence type="predicted"/>
<dbReference type="Pfam" id="PF26622">
    <property type="entry name" value="DUF8199"/>
    <property type="match status" value="1"/>
</dbReference>
<dbReference type="OrthoDB" id="676308at2"/>
<dbReference type="EMBL" id="SMBZ01000019">
    <property type="protein sequence ID" value="TCV13661.1"/>
    <property type="molecule type" value="Genomic_DNA"/>
</dbReference>
<reference evidence="1 2" key="1">
    <citation type="submission" date="2019-03" db="EMBL/GenBank/DDBJ databases">
        <title>Genomic Encyclopedia of Type Strains, Phase IV (KMG-IV): sequencing the most valuable type-strain genomes for metagenomic binning, comparative biology and taxonomic classification.</title>
        <authorList>
            <person name="Goeker M."/>
        </authorList>
    </citation>
    <scope>NUCLEOTIDE SEQUENCE [LARGE SCALE GENOMIC DNA]</scope>
    <source>
        <strain evidence="1 2">DSM 22362</strain>
    </source>
</reference>
<dbReference type="AlphaFoldDB" id="A0A4R3VXT7"/>
<comment type="caution">
    <text evidence="1">The sequence shown here is derived from an EMBL/GenBank/DDBJ whole genome shotgun (WGS) entry which is preliminary data.</text>
</comment>
<organism evidence="1 2">
    <name type="scientific">Sphingobacterium alimentarium</name>
    <dbReference type="NCBI Taxonomy" id="797292"/>
    <lineage>
        <taxon>Bacteria</taxon>
        <taxon>Pseudomonadati</taxon>
        <taxon>Bacteroidota</taxon>
        <taxon>Sphingobacteriia</taxon>
        <taxon>Sphingobacteriales</taxon>
        <taxon>Sphingobacteriaceae</taxon>
        <taxon>Sphingobacterium</taxon>
    </lineage>
</organism>
<dbReference type="Proteomes" id="UP000295197">
    <property type="component" value="Unassembled WGS sequence"/>
</dbReference>
<keyword evidence="2" id="KW-1185">Reference proteome</keyword>
<gene>
    <name evidence="1" type="ORF">EDC17_101917</name>
</gene>
<accession>A0A4R3VXT7</accession>
<dbReference type="RefSeq" id="WP_132777632.1">
    <property type="nucleotide sequence ID" value="NZ_SMBZ01000019.1"/>
</dbReference>
<name>A0A4R3VXT7_9SPHI</name>
<dbReference type="InterPro" id="IPR058512">
    <property type="entry name" value="DUF8199"/>
</dbReference>
<sequence>MRLLIYFMCLIFTFVSIGGNIYIHKCEEATLLSIYEKVGINSCPFCAQHHQEEHANDSHCAGECKDDVLPIDQLSHTELSTQQAFFAHIYPAIIPLLWITAFPTPAEHTTYISSHEYLYAYSDSSPPIYLLNRIFRI</sequence>
<evidence type="ECO:0000313" key="2">
    <source>
        <dbReference type="Proteomes" id="UP000295197"/>
    </source>
</evidence>
<protein>
    <submittedName>
        <fullName evidence="1">Uncharacterized protein</fullName>
    </submittedName>
</protein>